<dbReference type="SUPFAM" id="SSF53335">
    <property type="entry name" value="S-adenosyl-L-methionine-dependent methyltransferases"/>
    <property type="match status" value="1"/>
</dbReference>
<sequence length="238" mass="25800">MDGKPVASAPGSRPGSPERPPADDSLQLRVRRARADIESGALRGDALLQFLLSVPTSERDGWVDALLGFDEPPPDIEDLPRGAVPYLPCGVDEILAMVAEVPLRRDDTFVDLGSGLGRVAILAHLLSGARAQGVEIQEPLVHRARACCAELALPLVSFVHANAADIELDGSVFFLYSPFNGEMLSAVLRRLEDVARRRPIVVCAVDFELHGVPWLRERKTPKVSLTLYDSCVPGVPLR</sequence>
<dbReference type="PANTHER" id="PTHR13610:SF11">
    <property type="entry name" value="METHYLTRANSFERASE DOMAIN-CONTAINING PROTEIN"/>
    <property type="match status" value="1"/>
</dbReference>
<dbReference type="InterPro" id="IPR029063">
    <property type="entry name" value="SAM-dependent_MTases_sf"/>
</dbReference>
<dbReference type="InterPro" id="IPR026170">
    <property type="entry name" value="FAM173A/B"/>
</dbReference>
<accession>A0A7Y4KHV7</accession>
<dbReference type="InterPro" id="IPR025789">
    <property type="entry name" value="DOT1_dom"/>
</dbReference>
<evidence type="ECO:0000256" key="4">
    <source>
        <dbReference type="SAM" id="MobiDB-lite"/>
    </source>
</evidence>
<dbReference type="Proteomes" id="UP000563426">
    <property type="component" value="Unassembled WGS sequence"/>
</dbReference>
<organism evidence="6 7">
    <name type="scientific">Corallococcus exercitus</name>
    <dbReference type="NCBI Taxonomy" id="2316736"/>
    <lineage>
        <taxon>Bacteria</taxon>
        <taxon>Pseudomonadati</taxon>
        <taxon>Myxococcota</taxon>
        <taxon>Myxococcia</taxon>
        <taxon>Myxococcales</taxon>
        <taxon>Cystobacterineae</taxon>
        <taxon>Myxococcaceae</taxon>
        <taxon>Corallococcus</taxon>
    </lineage>
</organism>
<comment type="caution">
    <text evidence="6">The sequence shown here is derived from an EMBL/GenBank/DDBJ whole genome shotgun (WGS) entry which is preliminary data.</text>
</comment>
<evidence type="ECO:0000256" key="3">
    <source>
        <dbReference type="ARBA" id="ARBA00022691"/>
    </source>
</evidence>
<name>A0A7Y4KHV7_9BACT</name>
<feature type="compositionally biased region" description="Low complexity" evidence="4">
    <location>
        <begin position="1"/>
        <end position="15"/>
    </location>
</feature>
<dbReference type="EMBL" id="JABFJV010000033">
    <property type="protein sequence ID" value="NOK33239.1"/>
    <property type="molecule type" value="Genomic_DNA"/>
</dbReference>
<evidence type="ECO:0000313" key="7">
    <source>
        <dbReference type="Proteomes" id="UP000563426"/>
    </source>
</evidence>
<dbReference type="Pfam" id="PF08123">
    <property type="entry name" value="DOT1"/>
    <property type="match status" value="1"/>
</dbReference>
<dbReference type="CDD" id="cd02440">
    <property type="entry name" value="AdoMet_MTases"/>
    <property type="match status" value="1"/>
</dbReference>
<evidence type="ECO:0000256" key="1">
    <source>
        <dbReference type="ARBA" id="ARBA00022603"/>
    </source>
</evidence>
<evidence type="ECO:0000313" key="6">
    <source>
        <dbReference type="EMBL" id="NOK33239.1"/>
    </source>
</evidence>
<dbReference type="RefSeq" id="WP_171433871.1">
    <property type="nucleotide sequence ID" value="NZ_JABFJV010000033.1"/>
</dbReference>
<evidence type="ECO:0000259" key="5">
    <source>
        <dbReference type="Pfam" id="PF08123"/>
    </source>
</evidence>
<keyword evidence="7" id="KW-1185">Reference proteome</keyword>
<gene>
    <name evidence="6" type="ORF">HMI49_08540</name>
</gene>
<proteinExistence type="predicted"/>
<dbReference type="Gene3D" id="3.40.50.150">
    <property type="entry name" value="Vaccinia Virus protein VP39"/>
    <property type="match status" value="1"/>
</dbReference>
<keyword evidence="2" id="KW-0808">Transferase</keyword>
<reference evidence="6 7" key="1">
    <citation type="submission" date="2020-05" db="EMBL/GenBank/DDBJ databases">
        <authorList>
            <person name="Whitworth D."/>
        </authorList>
    </citation>
    <scope>NUCLEOTIDE SEQUENCE [LARGE SCALE GENOMIC DNA]</scope>
    <source>
        <strain evidence="6 7">AB043B</strain>
    </source>
</reference>
<dbReference type="GO" id="GO:0031151">
    <property type="term" value="F:histone H3K79 methyltransferase activity"/>
    <property type="evidence" value="ECO:0007669"/>
    <property type="project" value="InterPro"/>
</dbReference>
<dbReference type="GO" id="GO:0032259">
    <property type="term" value="P:methylation"/>
    <property type="evidence" value="ECO:0007669"/>
    <property type="project" value="UniProtKB-KW"/>
</dbReference>
<feature type="domain" description="DOT1" evidence="5">
    <location>
        <begin position="94"/>
        <end position="146"/>
    </location>
</feature>
<dbReference type="AlphaFoldDB" id="A0A7Y4KHV7"/>
<dbReference type="PANTHER" id="PTHR13610">
    <property type="entry name" value="METHYLTRANSFERASE DOMAIN-CONTAINING PROTEIN"/>
    <property type="match status" value="1"/>
</dbReference>
<feature type="region of interest" description="Disordered" evidence="4">
    <location>
        <begin position="1"/>
        <end position="27"/>
    </location>
</feature>
<keyword evidence="3" id="KW-0949">S-adenosyl-L-methionine</keyword>
<protein>
    <recommendedName>
        <fullName evidence="5">DOT1 domain-containing protein</fullName>
    </recommendedName>
</protein>
<evidence type="ECO:0000256" key="2">
    <source>
        <dbReference type="ARBA" id="ARBA00022679"/>
    </source>
</evidence>
<keyword evidence="1" id="KW-0489">Methyltransferase</keyword>